<feature type="region of interest" description="Disordered" evidence="4">
    <location>
        <begin position="1"/>
        <end position="20"/>
    </location>
</feature>
<dbReference type="Proteomes" id="UP000572635">
    <property type="component" value="Unassembled WGS sequence"/>
</dbReference>
<accession>A0A7W8QK87</accession>
<dbReference type="PANTHER" id="PTHR48100:SF62">
    <property type="entry name" value="GLUCOSYL-3-PHOSPHOGLYCERATE PHOSPHATASE"/>
    <property type="match status" value="1"/>
</dbReference>
<dbReference type="GO" id="GO:0005737">
    <property type="term" value="C:cytoplasm"/>
    <property type="evidence" value="ECO:0007669"/>
    <property type="project" value="TreeGrafter"/>
</dbReference>
<evidence type="ECO:0000313" key="7">
    <source>
        <dbReference type="Proteomes" id="UP000572635"/>
    </source>
</evidence>
<dbReference type="Gene3D" id="3.30.420.10">
    <property type="entry name" value="Ribonuclease H-like superfamily/Ribonuclease H"/>
    <property type="match status" value="1"/>
</dbReference>
<dbReference type="SUPFAM" id="SSF53098">
    <property type="entry name" value="Ribonuclease H-like"/>
    <property type="match status" value="1"/>
</dbReference>
<evidence type="ECO:0000313" key="6">
    <source>
        <dbReference type="EMBL" id="MBB5431780.1"/>
    </source>
</evidence>
<dbReference type="GO" id="GO:0004523">
    <property type="term" value="F:RNA-DNA hybrid ribonuclease activity"/>
    <property type="evidence" value="ECO:0007669"/>
    <property type="project" value="InterPro"/>
</dbReference>
<evidence type="ECO:0000256" key="4">
    <source>
        <dbReference type="SAM" id="MobiDB-lite"/>
    </source>
</evidence>
<feature type="active site" description="Tele-phosphohistidine intermediate" evidence="1">
    <location>
        <position position="188"/>
    </location>
</feature>
<dbReference type="InterPro" id="IPR050275">
    <property type="entry name" value="PGM_Phosphatase"/>
</dbReference>
<evidence type="ECO:0000259" key="5">
    <source>
        <dbReference type="PROSITE" id="PS50879"/>
    </source>
</evidence>
<dbReference type="InterPro" id="IPR002156">
    <property type="entry name" value="RNaseH_domain"/>
</dbReference>
<proteinExistence type="predicted"/>
<organism evidence="6 7">
    <name type="scientific">Nocardiopsis composta</name>
    <dbReference type="NCBI Taxonomy" id="157465"/>
    <lineage>
        <taxon>Bacteria</taxon>
        <taxon>Bacillati</taxon>
        <taxon>Actinomycetota</taxon>
        <taxon>Actinomycetes</taxon>
        <taxon>Streptosporangiales</taxon>
        <taxon>Nocardiopsidaceae</taxon>
        <taxon>Nocardiopsis</taxon>
    </lineage>
</organism>
<feature type="active site" description="Proton donor/acceptor; for phosphatase activity" evidence="1">
    <location>
        <position position="261"/>
    </location>
</feature>
<dbReference type="RefSeq" id="WP_184391441.1">
    <property type="nucleotide sequence ID" value="NZ_BAAAJD010000013.1"/>
</dbReference>
<dbReference type="PIRSF" id="PIRSF036922">
    <property type="entry name" value="RNaseH_PGAM"/>
    <property type="match status" value="1"/>
</dbReference>
<feature type="compositionally biased region" description="Low complexity" evidence="4">
    <location>
        <begin position="152"/>
        <end position="172"/>
    </location>
</feature>
<dbReference type="InterPro" id="IPR014636">
    <property type="entry name" value="RNaseH/PGlycerate_mutase"/>
</dbReference>
<keyword evidence="7" id="KW-1185">Reference proteome</keyword>
<dbReference type="Pfam" id="PF00300">
    <property type="entry name" value="His_Phos_1"/>
    <property type="match status" value="1"/>
</dbReference>
<dbReference type="GO" id="GO:0003676">
    <property type="term" value="F:nucleic acid binding"/>
    <property type="evidence" value="ECO:0007669"/>
    <property type="project" value="InterPro"/>
</dbReference>
<dbReference type="AlphaFoldDB" id="A0A7W8QK87"/>
<evidence type="ECO:0000256" key="2">
    <source>
        <dbReference type="PIRSR" id="PIRSR613078-1"/>
    </source>
</evidence>
<protein>
    <submittedName>
        <fullName evidence="6">Putative phosphoglycerate mutase</fullName>
        <ecNumber evidence="6">5.4.2.12</ecNumber>
    </submittedName>
</protein>
<keyword evidence="6" id="KW-0413">Isomerase</keyword>
<dbReference type="GO" id="GO:0016791">
    <property type="term" value="F:phosphatase activity"/>
    <property type="evidence" value="ECO:0007669"/>
    <property type="project" value="TreeGrafter"/>
</dbReference>
<dbReference type="InterPro" id="IPR013078">
    <property type="entry name" value="His_Pase_superF_clade-1"/>
</dbReference>
<dbReference type="InterPro" id="IPR012337">
    <property type="entry name" value="RNaseH-like_sf"/>
</dbReference>
<dbReference type="InterPro" id="IPR029033">
    <property type="entry name" value="His_PPase_superfam"/>
</dbReference>
<evidence type="ECO:0000256" key="1">
    <source>
        <dbReference type="PIRSR" id="PIRSR036922-1"/>
    </source>
</evidence>
<evidence type="ECO:0000256" key="3">
    <source>
        <dbReference type="PIRSR" id="PIRSR613078-2"/>
    </source>
</evidence>
<sequence>MGRRLAVEADGGSRGNPGPAGFGAVVRDAAGGEVLAEVAEPIGTATNNVAEYRGLIAGLEAAARIDPDAVVEVRMDSKLVVEQMSGRWKVKHPAMKPLAQRAGEVASGLAEVSYTWIPRAQNAHADALANEAMDAAAQGRPVRLGAAGGSAEGAAAGPSGAAEAAGPAPAAGWSDPDTDPTRLLLLRHGQTPLSVERRFAGVGDVELTDAGRAQARAAAGRLAGAGIEAVVASPLRRTMDTAEIAAAGLGLQVEPEPGLRETDFGAWEGMTFAEVRRDRPAELAAWLADPEVAPPGGESLAEAGRRVGKARDALVERYRGRTVLVVSHVTPIKAIVAQALGAPVEALYRMHLDVAGLSEVACYSDGPMVLRSFNDTAHLAGEGPA</sequence>
<dbReference type="EC" id="5.4.2.12" evidence="6"/>
<dbReference type="CDD" id="cd09279">
    <property type="entry name" value="RNase_HI_like"/>
    <property type="match status" value="1"/>
</dbReference>
<dbReference type="PANTHER" id="PTHR48100">
    <property type="entry name" value="BROAD-SPECIFICITY PHOSPHATASE YOR283W-RELATED"/>
    <property type="match status" value="1"/>
</dbReference>
<dbReference type="GO" id="GO:0004619">
    <property type="term" value="F:phosphoglycerate mutase activity"/>
    <property type="evidence" value="ECO:0007669"/>
    <property type="project" value="UniProtKB-EC"/>
</dbReference>
<gene>
    <name evidence="6" type="ORF">HDA36_001864</name>
</gene>
<dbReference type="EMBL" id="JACHDB010000001">
    <property type="protein sequence ID" value="MBB5431780.1"/>
    <property type="molecule type" value="Genomic_DNA"/>
</dbReference>
<dbReference type="Gene3D" id="3.40.50.1240">
    <property type="entry name" value="Phosphoglycerate mutase-like"/>
    <property type="match status" value="1"/>
</dbReference>
<feature type="domain" description="RNase H type-1" evidence="5">
    <location>
        <begin position="1"/>
        <end position="142"/>
    </location>
</feature>
<dbReference type="SMART" id="SM00855">
    <property type="entry name" value="PGAM"/>
    <property type="match status" value="1"/>
</dbReference>
<feature type="binding site" evidence="3">
    <location>
        <position position="237"/>
    </location>
    <ligand>
        <name>substrate</name>
    </ligand>
</feature>
<dbReference type="Pfam" id="PF13456">
    <property type="entry name" value="RVT_3"/>
    <property type="match status" value="1"/>
</dbReference>
<reference evidence="6 7" key="1">
    <citation type="submission" date="2020-08" db="EMBL/GenBank/DDBJ databases">
        <title>Sequencing the genomes of 1000 actinobacteria strains.</title>
        <authorList>
            <person name="Klenk H.-P."/>
        </authorList>
    </citation>
    <scope>NUCLEOTIDE SEQUENCE [LARGE SCALE GENOMIC DNA]</scope>
    <source>
        <strain evidence="6 7">DSM 44551</strain>
    </source>
</reference>
<dbReference type="InterPro" id="IPR036397">
    <property type="entry name" value="RNaseH_sf"/>
</dbReference>
<feature type="active site" description="Proton donor/acceptor" evidence="2">
    <location>
        <position position="261"/>
    </location>
</feature>
<name>A0A7W8QK87_9ACTN</name>
<dbReference type="NCBIfam" id="NF005567">
    <property type="entry name" value="PRK07238.1"/>
    <property type="match status" value="1"/>
</dbReference>
<comment type="caution">
    <text evidence="6">The sequence shown here is derived from an EMBL/GenBank/DDBJ whole genome shotgun (WGS) entry which is preliminary data.</text>
</comment>
<dbReference type="PROSITE" id="PS50879">
    <property type="entry name" value="RNASE_H_1"/>
    <property type="match status" value="1"/>
</dbReference>
<feature type="region of interest" description="Disordered" evidence="4">
    <location>
        <begin position="147"/>
        <end position="182"/>
    </location>
</feature>
<dbReference type="SUPFAM" id="SSF53254">
    <property type="entry name" value="Phosphoglycerate mutase-like"/>
    <property type="match status" value="1"/>
</dbReference>
<dbReference type="CDD" id="cd07067">
    <property type="entry name" value="HP_PGM_like"/>
    <property type="match status" value="1"/>
</dbReference>